<dbReference type="InterPro" id="IPR040079">
    <property type="entry name" value="Glutathione_S-Trfase"/>
</dbReference>
<dbReference type="Gene3D" id="1.20.1050.130">
    <property type="match status" value="1"/>
</dbReference>
<dbReference type="InterPro" id="IPR036282">
    <property type="entry name" value="Glutathione-S-Trfase_C_sf"/>
</dbReference>
<dbReference type="PANTHER" id="PTHR11571">
    <property type="entry name" value="GLUTATHIONE S-TRANSFERASE"/>
    <property type="match status" value="1"/>
</dbReference>
<dbReference type="Pfam" id="PF14497">
    <property type="entry name" value="GST_C_3"/>
    <property type="match status" value="1"/>
</dbReference>
<organism evidence="3 4">
    <name type="scientific">Blepharisma stoltei</name>
    <dbReference type="NCBI Taxonomy" id="1481888"/>
    <lineage>
        <taxon>Eukaryota</taxon>
        <taxon>Sar</taxon>
        <taxon>Alveolata</taxon>
        <taxon>Ciliophora</taxon>
        <taxon>Postciliodesmatophora</taxon>
        <taxon>Heterotrichea</taxon>
        <taxon>Heterotrichida</taxon>
        <taxon>Blepharismidae</taxon>
        <taxon>Blepharisma</taxon>
    </lineage>
</organism>
<dbReference type="InterPro" id="IPR036249">
    <property type="entry name" value="Thioredoxin-like_sf"/>
</dbReference>
<dbReference type="PROSITE" id="PS50405">
    <property type="entry name" value="GST_CTER"/>
    <property type="match status" value="1"/>
</dbReference>
<evidence type="ECO:0008006" key="5">
    <source>
        <dbReference type="Google" id="ProtNLM"/>
    </source>
</evidence>
<name>A0AAU9KKI2_9CILI</name>
<dbReference type="SUPFAM" id="SSF52833">
    <property type="entry name" value="Thioredoxin-like"/>
    <property type="match status" value="1"/>
</dbReference>
<reference evidence="3" key="1">
    <citation type="submission" date="2021-09" db="EMBL/GenBank/DDBJ databases">
        <authorList>
            <consortium name="AG Swart"/>
            <person name="Singh M."/>
            <person name="Singh A."/>
            <person name="Seah K."/>
            <person name="Emmerich C."/>
        </authorList>
    </citation>
    <scope>NUCLEOTIDE SEQUENCE</scope>
    <source>
        <strain evidence="3">ATCC30299</strain>
    </source>
</reference>
<dbReference type="EMBL" id="CAJZBQ010000057">
    <property type="protein sequence ID" value="CAG9333865.1"/>
    <property type="molecule type" value="Genomic_DNA"/>
</dbReference>
<dbReference type="SUPFAM" id="SSF47616">
    <property type="entry name" value="GST C-terminal domain-like"/>
    <property type="match status" value="1"/>
</dbReference>
<evidence type="ECO:0000313" key="4">
    <source>
        <dbReference type="Proteomes" id="UP001162131"/>
    </source>
</evidence>
<protein>
    <recommendedName>
        <fullName evidence="5">Glutathione S-transferase</fullName>
    </recommendedName>
</protein>
<accession>A0AAU9KKI2</accession>
<evidence type="ECO:0000313" key="3">
    <source>
        <dbReference type="EMBL" id="CAG9333865.1"/>
    </source>
</evidence>
<dbReference type="Proteomes" id="UP001162131">
    <property type="component" value="Unassembled WGS sequence"/>
</dbReference>
<gene>
    <name evidence="3" type="ORF">BSTOLATCC_MIC59674</name>
</gene>
<sequence length="209" mass="24122">MAHTRFVYFDGFGRGEVTRLILKHLGQEFEDFRHTFESWGKEKASGVAEFGQLPMLQIDGHNLVQSRAIEKYLLRRAGLLSHDLFELYQDESLVGYLDDIGNIIAKFVFVDKDFEGLAKFNQEQLPEKLRILERRLNPSNNHSVGNSISHADFVLFQFVHDYFLRPQKAATMRPLLEASAPRLIQFAENFKNASHNLSAYLATRVETQF</sequence>
<evidence type="ECO:0000259" key="1">
    <source>
        <dbReference type="PROSITE" id="PS50404"/>
    </source>
</evidence>
<proteinExistence type="predicted"/>
<dbReference type="PANTHER" id="PTHR11571:SF150">
    <property type="entry name" value="GLUTATHIONE S-TRANSFERASE"/>
    <property type="match status" value="1"/>
</dbReference>
<dbReference type="Pfam" id="PF02798">
    <property type="entry name" value="GST_N"/>
    <property type="match status" value="1"/>
</dbReference>
<dbReference type="GO" id="GO:0006749">
    <property type="term" value="P:glutathione metabolic process"/>
    <property type="evidence" value="ECO:0007669"/>
    <property type="project" value="TreeGrafter"/>
</dbReference>
<dbReference type="InterPro" id="IPR004045">
    <property type="entry name" value="Glutathione_S-Trfase_N"/>
</dbReference>
<dbReference type="InterPro" id="IPR050213">
    <property type="entry name" value="GST_superfamily"/>
</dbReference>
<dbReference type="InterPro" id="IPR010987">
    <property type="entry name" value="Glutathione-S-Trfase_C-like"/>
</dbReference>
<dbReference type="PROSITE" id="PS50404">
    <property type="entry name" value="GST_NTER"/>
    <property type="match status" value="1"/>
</dbReference>
<feature type="domain" description="GST N-terminal" evidence="1">
    <location>
        <begin position="2"/>
        <end position="81"/>
    </location>
</feature>
<comment type="caution">
    <text evidence="3">The sequence shown here is derived from an EMBL/GenBank/DDBJ whole genome shotgun (WGS) entry which is preliminary data.</text>
</comment>
<dbReference type="AlphaFoldDB" id="A0AAU9KKI2"/>
<evidence type="ECO:0000259" key="2">
    <source>
        <dbReference type="PROSITE" id="PS50405"/>
    </source>
</evidence>
<feature type="domain" description="GST C-terminal" evidence="2">
    <location>
        <begin position="83"/>
        <end position="209"/>
    </location>
</feature>
<dbReference type="GO" id="GO:0004364">
    <property type="term" value="F:glutathione transferase activity"/>
    <property type="evidence" value="ECO:0007669"/>
    <property type="project" value="TreeGrafter"/>
</dbReference>
<dbReference type="CDD" id="cd03039">
    <property type="entry name" value="GST_N_Sigma_like"/>
    <property type="match status" value="1"/>
</dbReference>
<dbReference type="InterPro" id="IPR004046">
    <property type="entry name" value="GST_C"/>
</dbReference>
<dbReference type="SFLD" id="SFLDS00019">
    <property type="entry name" value="Glutathione_Transferase_(cytos"/>
    <property type="match status" value="1"/>
</dbReference>
<keyword evidence="4" id="KW-1185">Reference proteome</keyword>